<dbReference type="SUPFAM" id="SSF52540">
    <property type="entry name" value="P-loop containing nucleoside triphosphate hydrolases"/>
    <property type="match status" value="1"/>
</dbReference>
<sequence length="991" mass="114633">MDSLQKSSTTKLSKFEIQKELEIAQRKLLEQMILPGIVQVEGLGPLFDQDSIDFAARINQVLRDSGKLQNNLEAHMRKKMKRYGDEMRFVVKTPEDEVMKGYPEVELKWMFGDKEVVVPKAVHLRLYHGWKKWREEAKAELKRKLLEDVEFGKNYVVQKQERILLDRDRVVSKTWYNDEKHRWEMDPMAVPYAVSKKLVEHARIRHDWGAMYVALKGDEKEYYIDIKEFDMLYEDFGGFDGLYMRMLANGIPTAVHLMWIPFSELNFHQQFLLSIRLAHQCLNGVWKSRFVSYGRNWLLEKIRNINDDIMMMIVFPMLELIIPFPVRMRLGMAWPEEIDQSVRSTWYLRWQSEAEASFRSRNSENIEWFIWFAIRTMIYGYILSHVFWFVKRKVPRLLGFGPLRRDPNLQKLQRLKAYINYKVKIIKRKKKAGIDPIRTAFDQMKRVKNPPIPLKDFASIESMREEINEVVAFLQNPSAFQQMGARAPRGVLIVGERGTGKTSLALAIAAEAKVPVVNIEAQQLEAGLWVGQSASNVRELFQTARDLAPVIIFVEDFDLFAGVRGKFIHTKKQDHEAFINQLLVELDGFEKQDGVVLMATTRNIKQIDEALQRPGRMDRVFYLQQPTQSEREKILHISAKETMDEELIDFVDWKKVAEKTALLRPIELKLVPISLEGSAFRSKFLDADELMSYCSFFATFRDIIPEWVRKTWIAKKMSRMLVSHLGLAITREDIQSVVDLMEPYGQINNGIELLNPPVDWTRESKFPHAVWAAGRGLTALLLPNFDIVDNLWLEPCSWQGIGCTKISKARHEGSLNGNLESRSYLEKKLVFCFGSYIASQLLLPFGEENFLSASELKQAQEIATRMVIQYGWGPDDSPAIYHSNAAAATLSLGNNYEYEMAAKVERMYDLAYLKAKEMLQKNFRVLEKIVEELLEFEILTGKDLERMLEENGGIREKEPFSLSEANDREQVSSSFLDVGNVSGTLFLGASA</sequence>
<dbReference type="GO" id="GO:0006508">
    <property type="term" value="P:proteolysis"/>
    <property type="evidence" value="ECO:0007669"/>
    <property type="project" value="InterPro"/>
</dbReference>
<dbReference type="EMBL" id="GGEC01017318">
    <property type="protein sequence ID" value="MBW97801.1"/>
    <property type="molecule type" value="Transcribed_RNA"/>
</dbReference>
<dbReference type="InterPro" id="IPR003593">
    <property type="entry name" value="AAA+_ATPase"/>
</dbReference>
<dbReference type="GO" id="GO:0009535">
    <property type="term" value="C:chloroplast thylakoid membrane"/>
    <property type="evidence" value="ECO:0007669"/>
    <property type="project" value="TreeGrafter"/>
</dbReference>
<proteinExistence type="predicted"/>
<name>A0A2P2JWI3_RHIMU</name>
<keyword evidence="2" id="KW-1133">Transmembrane helix</keyword>
<dbReference type="Gene3D" id="3.40.50.300">
    <property type="entry name" value="P-loop containing nucleotide triphosphate hydrolases"/>
    <property type="match status" value="1"/>
</dbReference>
<evidence type="ECO:0000259" key="3">
    <source>
        <dbReference type="SMART" id="SM00382"/>
    </source>
</evidence>
<reference evidence="4" key="1">
    <citation type="submission" date="2018-02" db="EMBL/GenBank/DDBJ databases">
        <title>Rhizophora mucronata_Transcriptome.</title>
        <authorList>
            <person name="Meera S.P."/>
            <person name="Sreeshan A."/>
            <person name="Augustine A."/>
        </authorList>
    </citation>
    <scope>NUCLEOTIDE SEQUENCE</scope>
    <source>
        <tissue evidence="4">Leaf</tissue>
    </source>
</reference>
<dbReference type="Gene3D" id="1.20.58.760">
    <property type="entry name" value="Peptidase M41"/>
    <property type="match status" value="1"/>
</dbReference>
<dbReference type="SUPFAM" id="SSF140990">
    <property type="entry name" value="FtsH protease domain-like"/>
    <property type="match status" value="1"/>
</dbReference>
<dbReference type="GO" id="GO:0016887">
    <property type="term" value="F:ATP hydrolysis activity"/>
    <property type="evidence" value="ECO:0007669"/>
    <property type="project" value="InterPro"/>
</dbReference>
<dbReference type="Pfam" id="PF00004">
    <property type="entry name" value="AAA"/>
    <property type="match status" value="1"/>
</dbReference>
<evidence type="ECO:0000256" key="1">
    <source>
        <dbReference type="ARBA" id="ARBA00022946"/>
    </source>
</evidence>
<dbReference type="EMBL" id="GGEC01017320">
    <property type="protein sequence ID" value="MBW97803.1"/>
    <property type="molecule type" value="Transcribed_RNA"/>
</dbReference>
<dbReference type="FunFam" id="3.40.50.300:FF:001891">
    <property type="entry name" value="ATP-dependent zinc metalloprotease FtsH 3"/>
    <property type="match status" value="1"/>
</dbReference>
<keyword evidence="2" id="KW-0812">Transmembrane</keyword>
<dbReference type="GO" id="GO:0004222">
    <property type="term" value="F:metalloendopeptidase activity"/>
    <property type="evidence" value="ECO:0007669"/>
    <property type="project" value="InterPro"/>
</dbReference>
<dbReference type="PANTHER" id="PTHR23076">
    <property type="entry name" value="METALLOPROTEASE M41 FTSH"/>
    <property type="match status" value="1"/>
</dbReference>
<dbReference type="GO" id="GO:0004176">
    <property type="term" value="F:ATP-dependent peptidase activity"/>
    <property type="evidence" value="ECO:0007669"/>
    <property type="project" value="InterPro"/>
</dbReference>
<dbReference type="InterPro" id="IPR003959">
    <property type="entry name" value="ATPase_AAA_core"/>
</dbReference>
<dbReference type="InterPro" id="IPR027417">
    <property type="entry name" value="P-loop_NTPase"/>
</dbReference>
<dbReference type="PANTHER" id="PTHR23076:SF58">
    <property type="entry name" value="INACTIVE ATP-DEPENDENT ZINC METALLOPROTEASE FTSHI 5, CHLOROPLASTIC-RELATED"/>
    <property type="match status" value="1"/>
</dbReference>
<dbReference type="SMART" id="SM00382">
    <property type="entry name" value="AAA"/>
    <property type="match status" value="1"/>
</dbReference>
<protein>
    <recommendedName>
        <fullName evidence="3">AAA+ ATPase domain-containing protein</fullName>
    </recommendedName>
</protein>
<dbReference type="AlphaFoldDB" id="A0A2P2JWI3"/>
<dbReference type="InterPro" id="IPR037219">
    <property type="entry name" value="Peptidase_M41-like"/>
</dbReference>
<dbReference type="InterPro" id="IPR000642">
    <property type="entry name" value="Peptidase_M41"/>
</dbReference>
<dbReference type="Gene3D" id="1.10.8.60">
    <property type="match status" value="1"/>
</dbReference>
<dbReference type="GO" id="GO:0005524">
    <property type="term" value="F:ATP binding"/>
    <property type="evidence" value="ECO:0007669"/>
    <property type="project" value="InterPro"/>
</dbReference>
<dbReference type="EMBL" id="GGEC01017319">
    <property type="protein sequence ID" value="MBW97802.1"/>
    <property type="molecule type" value="Transcribed_RNA"/>
</dbReference>
<dbReference type="Pfam" id="PF01434">
    <property type="entry name" value="Peptidase_M41"/>
    <property type="match status" value="1"/>
</dbReference>
<feature type="transmembrane region" description="Helical" evidence="2">
    <location>
        <begin position="368"/>
        <end position="390"/>
    </location>
</feature>
<feature type="transmembrane region" description="Helical" evidence="2">
    <location>
        <begin position="309"/>
        <end position="326"/>
    </location>
</feature>
<keyword evidence="1" id="KW-0809">Transit peptide</keyword>
<evidence type="ECO:0000313" key="4">
    <source>
        <dbReference type="EMBL" id="MBW97802.1"/>
    </source>
</evidence>
<keyword evidence="2" id="KW-0472">Membrane</keyword>
<organism evidence="4">
    <name type="scientific">Rhizophora mucronata</name>
    <name type="common">Asiatic mangrove</name>
    <dbReference type="NCBI Taxonomy" id="61149"/>
    <lineage>
        <taxon>Eukaryota</taxon>
        <taxon>Viridiplantae</taxon>
        <taxon>Streptophyta</taxon>
        <taxon>Embryophyta</taxon>
        <taxon>Tracheophyta</taxon>
        <taxon>Spermatophyta</taxon>
        <taxon>Magnoliopsida</taxon>
        <taxon>eudicotyledons</taxon>
        <taxon>Gunneridae</taxon>
        <taxon>Pentapetalae</taxon>
        <taxon>rosids</taxon>
        <taxon>fabids</taxon>
        <taxon>Malpighiales</taxon>
        <taxon>Rhizophoraceae</taxon>
        <taxon>Rhizophora</taxon>
    </lineage>
</organism>
<evidence type="ECO:0000256" key="2">
    <source>
        <dbReference type="SAM" id="Phobius"/>
    </source>
</evidence>
<feature type="domain" description="AAA+ ATPase" evidence="3">
    <location>
        <begin position="487"/>
        <end position="627"/>
    </location>
</feature>
<accession>A0A2P2JWI3</accession>